<dbReference type="EMBL" id="VSRR010000851">
    <property type="protein sequence ID" value="MPC20244.1"/>
    <property type="molecule type" value="Genomic_DNA"/>
</dbReference>
<dbReference type="GO" id="GO:0003677">
    <property type="term" value="F:DNA binding"/>
    <property type="evidence" value="ECO:0007669"/>
    <property type="project" value="InterPro"/>
</dbReference>
<dbReference type="Pfam" id="PF02892">
    <property type="entry name" value="zf-BED"/>
    <property type="match status" value="1"/>
</dbReference>
<dbReference type="InterPro" id="IPR000210">
    <property type="entry name" value="BTB/POZ_dom"/>
</dbReference>
<proteinExistence type="predicted"/>
<feature type="domain" description="BED-type" evidence="6">
    <location>
        <begin position="133"/>
        <end position="176"/>
    </location>
</feature>
<comment type="caution">
    <text evidence="7">The sequence shown here is derived from an EMBL/GenBank/DDBJ whole genome shotgun (WGS) entry which is preliminary data.</text>
</comment>
<evidence type="ECO:0000256" key="3">
    <source>
        <dbReference type="ARBA" id="ARBA00022833"/>
    </source>
</evidence>
<evidence type="ECO:0000313" key="8">
    <source>
        <dbReference type="Proteomes" id="UP000324222"/>
    </source>
</evidence>
<keyword evidence="4" id="KW-0539">Nucleus</keyword>
<organism evidence="7 8">
    <name type="scientific">Portunus trituberculatus</name>
    <name type="common">Swimming crab</name>
    <name type="synonym">Neptunus trituberculatus</name>
    <dbReference type="NCBI Taxonomy" id="210409"/>
    <lineage>
        <taxon>Eukaryota</taxon>
        <taxon>Metazoa</taxon>
        <taxon>Ecdysozoa</taxon>
        <taxon>Arthropoda</taxon>
        <taxon>Crustacea</taxon>
        <taxon>Multicrustacea</taxon>
        <taxon>Malacostraca</taxon>
        <taxon>Eumalacostraca</taxon>
        <taxon>Eucarida</taxon>
        <taxon>Decapoda</taxon>
        <taxon>Pleocyemata</taxon>
        <taxon>Brachyura</taxon>
        <taxon>Eubrachyura</taxon>
        <taxon>Portunoidea</taxon>
        <taxon>Portunidae</taxon>
        <taxon>Portuninae</taxon>
        <taxon>Portunus</taxon>
    </lineage>
</organism>
<dbReference type="Proteomes" id="UP000324222">
    <property type="component" value="Unassembled WGS sequence"/>
</dbReference>
<reference evidence="7 8" key="1">
    <citation type="submission" date="2019-05" db="EMBL/GenBank/DDBJ databases">
        <title>Another draft genome of Portunus trituberculatus and its Hox gene families provides insights of decapod evolution.</title>
        <authorList>
            <person name="Jeong J.-H."/>
            <person name="Song I."/>
            <person name="Kim S."/>
            <person name="Choi T."/>
            <person name="Kim D."/>
            <person name="Ryu S."/>
            <person name="Kim W."/>
        </authorList>
    </citation>
    <scope>NUCLEOTIDE SEQUENCE [LARGE SCALE GENOMIC DNA]</scope>
    <source>
        <tissue evidence="7">Muscle</tissue>
    </source>
</reference>
<sequence length="313" mass="35044">MSPVCHSVVLCGGWFSKDRLRIASCSFQDFFSVLLQCSTRLISSPEIFPCVDSIVSSNEILGDAAVYSKTYVTASENLQLLMTFITKSGKLGPACLVPADTCCTHTTFAHLQQLGSKERIRGNMSIREGKAGRRSDSVWSHFTKRWTDEKHYVVICIHCKQRVSAKVDRLRRHLRKCISCYIIPKPDIEGMEDCLLAGSSDPQPIASECPSVDASSSGLSPPWKVENVLIDSKDSPHSPSAMANQQYCLKWNNHQSNLLRAFDRLLQSESFTDVTLACEGKSLRAHKVYLWIILCTKKLFARNDPFSEQTSTR</sequence>
<evidence type="ECO:0000256" key="5">
    <source>
        <dbReference type="PROSITE-ProRule" id="PRU00027"/>
    </source>
</evidence>
<keyword evidence="3" id="KW-0862">Zinc</keyword>
<dbReference type="Gene3D" id="3.30.710.10">
    <property type="entry name" value="Potassium Channel Kv1.1, Chain A"/>
    <property type="match status" value="1"/>
</dbReference>
<dbReference type="InterPro" id="IPR051095">
    <property type="entry name" value="Dros_DevTransReg"/>
</dbReference>
<dbReference type="GO" id="GO:0005634">
    <property type="term" value="C:nucleus"/>
    <property type="evidence" value="ECO:0007669"/>
    <property type="project" value="TreeGrafter"/>
</dbReference>
<dbReference type="SUPFAM" id="SSF54695">
    <property type="entry name" value="POZ domain"/>
    <property type="match status" value="1"/>
</dbReference>
<dbReference type="Pfam" id="PF00651">
    <property type="entry name" value="BTB"/>
    <property type="match status" value="1"/>
</dbReference>
<accession>A0A5B7DGB7</accession>
<dbReference type="AlphaFoldDB" id="A0A5B7DGB7"/>
<evidence type="ECO:0000259" key="6">
    <source>
        <dbReference type="PROSITE" id="PS50808"/>
    </source>
</evidence>
<evidence type="ECO:0000313" key="7">
    <source>
        <dbReference type="EMBL" id="MPC20244.1"/>
    </source>
</evidence>
<dbReference type="GO" id="GO:0006357">
    <property type="term" value="P:regulation of transcription by RNA polymerase II"/>
    <property type="evidence" value="ECO:0007669"/>
    <property type="project" value="TreeGrafter"/>
</dbReference>
<dbReference type="OrthoDB" id="6365358at2759"/>
<evidence type="ECO:0000256" key="1">
    <source>
        <dbReference type="ARBA" id="ARBA00022723"/>
    </source>
</evidence>
<gene>
    <name evidence="7" type="primary">ttk_7</name>
    <name evidence="7" type="ORF">E2C01_013179</name>
</gene>
<name>A0A5B7DGB7_PORTR</name>
<keyword evidence="8" id="KW-1185">Reference proteome</keyword>
<evidence type="ECO:0000256" key="2">
    <source>
        <dbReference type="ARBA" id="ARBA00022771"/>
    </source>
</evidence>
<keyword evidence="1" id="KW-0479">Metal-binding</keyword>
<protein>
    <submittedName>
        <fullName evidence="7">Protein tramtrack, alpha isoform</fullName>
    </submittedName>
</protein>
<dbReference type="InterPro" id="IPR003656">
    <property type="entry name" value="Znf_BED"/>
</dbReference>
<dbReference type="PANTHER" id="PTHR23110">
    <property type="entry name" value="BTB DOMAIN TRANSCRIPTION FACTOR"/>
    <property type="match status" value="1"/>
</dbReference>
<keyword evidence="2 5" id="KW-0863">Zinc-finger</keyword>
<dbReference type="PROSITE" id="PS50808">
    <property type="entry name" value="ZF_BED"/>
    <property type="match status" value="1"/>
</dbReference>
<evidence type="ECO:0000256" key="4">
    <source>
        <dbReference type="ARBA" id="ARBA00023242"/>
    </source>
</evidence>
<dbReference type="GO" id="GO:0008270">
    <property type="term" value="F:zinc ion binding"/>
    <property type="evidence" value="ECO:0007669"/>
    <property type="project" value="UniProtKB-KW"/>
</dbReference>
<dbReference type="InterPro" id="IPR011333">
    <property type="entry name" value="SKP1/BTB/POZ_sf"/>
</dbReference>
<dbReference type="PANTHER" id="PTHR23110:SF109">
    <property type="entry name" value="FI07618P-RELATED"/>
    <property type="match status" value="1"/>
</dbReference>